<name>A4BRB2_9GAMM</name>
<comment type="caution">
    <text evidence="1">The sequence shown here is derived from an EMBL/GenBank/DDBJ whole genome shotgun (WGS) entry which is preliminary data.</text>
</comment>
<sequence length="33" mass="3582">MTPGEILADKQAEIAIEAASPDADTKVRTARRR</sequence>
<organism evidence="1 2">
    <name type="scientific">Nitrococcus mobilis Nb-231</name>
    <dbReference type="NCBI Taxonomy" id="314278"/>
    <lineage>
        <taxon>Bacteria</taxon>
        <taxon>Pseudomonadati</taxon>
        <taxon>Pseudomonadota</taxon>
        <taxon>Gammaproteobacteria</taxon>
        <taxon>Chromatiales</taxon>
        <taxon>Ectothiorhodospiraceae</taxon>
        <taxon>Nitrococcus</taxon>
    </lineage>
</organism>
<dbReference type="STRING" id="314278.NB231_03355"/>
<reference evidence="1 2" key="1">
    <citation type="submission" date="2006-02" db="EMBL/GenBank/DDBJ databases">
        <authorList>
            <person name="Waterbury J."/>
            <person name="Ferriera S."/>
            <person name="Johnson J."/>
            <person name="Kravitz S."/>
            <person name="Halpern A."/>
            <person name="Remington K."/>
            <person name="Beeson K."/>
            <person name="Tran B."/>
            <person name="Rogers Y.-H."/>
            <person name="Friedman R."/>
            <person name="Venter J.C."/>
        </authorList>
    </citation>
    <scope>NUCLEOTIDE SEQUENCE [LARGE SCALE GENOMIC DNA]</scope>
    <source>
        <strain evidence="1 2">Nb-231</strain>
    </source>
</reference>
<evidence type="ECO:0000313" key="2">
    <source>
        <dbReference type="Proteomes" id="UP000003374"/>
    </source>
</evidence>
<dbReference type="EMBL" id="AAOF01000006">
    <property type="protein sequence ID" value="EAR21734.1"/>
    <property type="molecule type" value="Genomic_DNA"/>
</dbReference>
<dbReference type="HOGENOM" id="CLU_3382899_0_0_6"/>
<proteinExistence type="predicted"/>
<gene>
    <name evidence="1" type="ORF">NB231_03355</name>
</gene>
<keyword evidence="2" id="KW-1185">Reference proteome</keyword>
<dbReference type="Proteomes" id="UP000003374">
    <property type="component" value="Unassembled WGS sequence"/>
</dbReference>
<protein>
    <submittedName>
        <fullName evidence="1">Uncharacterized protein</fullName>
    </submittedName>
</protein>
<accession>A4BRB2</accession>
<evidence type="ECO:0000313" key="1">
    <source>
        <dbReference type="EMBL" id="EAR21734.1"/>
    </source>
</evidence>
<dbReference type="AlphaFoldDB" id="A4BRB2"/>